<proteinExistence type="predicted"/>
<dbReference type="EMBL" id="HACG01005097">
    <property type="protein sequence ID" value="CEK51962.1"/>
    <property type="molecule type" value="Transcribed_RNA"/>
</dbReference>
<gene>
    <name evidence="1" type="primary">ORF14952</name>
</gene>
<evidence type="ECO:0008006" key="2">
    <source>
        <dbReference type="Google" id="ProtNLM"/>
    </source>
</evidence>
<feature type="non-terminal residue" evidence="1">
    <location>
        <position position="1"/>
    </location>
</feature>
<evidence type="ECO:0000313" key="1">
    <source>
        <dbReference type="EMBL" id="CEK51962.1"/>
    </source>
</evidence>
<name>A0A0B6Y6M2_9EUPU</name>
<protein>
    <recommendedName>
        <fullName evidence="2">SAM domain-containing protein</fullName>
    </recommendedName>
</protein>
<dbReference type="AlphaFoldDB" id="A0A0B6Y6M2"/>
<reference evidence="1" key="1">
    <citation type="submission" date="2014-12" db="EMBL/GenBank/DDBJ databases">
        <title>Insight into the proteome of Arion vulgaris.</title>
        <authorList>
            <person name="Aradska J."/>
            <person name="Bulat T."/>
            <person name="Smidak R."/>
            <person name="Sarate P."/>
            <person name="Gangsoo J."/>
            <person name="Sialana F."/>
            <person name="Bilban M."/>
            <person name="Lubec G."/>
        </authorList>
    </citation>
    <scope>NUCLEOTIDE SEQUENCE</scope>
    <source>
        <tissue evidence="1">Skin</tissue>
    </source>
</reference>
<organism evidence="1">
    <name type="scientific">Arion vulgaris</name>
    <dbReference type="NCBI Taxonomy" id="1028688"/>
    <lineage>
        <taxon>Eukaryota</taxon>
        <taxon>Metazoa</taxon>
        <taxon>Spiralia</taxon>
        <taxon>Lophotrochozoa</taxon>
        <taxon>Mollusca</taxon>
        <taxon>Gastropoda</taxon>
        <taxon>Heterobranchia</taxon>
        <taxon>Euthyneura</taxon>
        <taxon>Panpulmonata</taxon>
        <taxon>Eupulmonata</taxon>
        <taxon>Stylommatophora</taxon>
        <taxon>Helicina</taxon>
        <taxon>Arionoidea</taxon>
        <taxon>Arionidae</taxon>
        <taxon>Arion</taxon>
    </lineage>
</organism>
<accession>A0A0B6Y6M2</accession>
<sequence length="72" mass="8470">KLWTREDIFKWLEKYNLENSSLLNLSGEEIIFLHNLRSEAPEFFYHCLESKLGLQSLLELARATQALADLRC</sequence>